<reference evidence="8 9" key="1">
    <citation type="submission" date="2017-12" db="EMBL/GenBank/DDBJ databases">
        <title>Comparative genomics of Botrytis spp.</title>
        <authorList>
            <person name="Valero-Jimenez C.A."/>
            <person name="Tapia P."/>
            <person name="Veloso J."/>
            <person name="Silva-Moreno E."/>
            <person name="Staats M."/>
            <person name="Valdes J.H."/>
            <person name="Van Kan J.A.L."/>
        </authorList>
    </citation>
    <scope>NUCLEOTIDE SEQUENCE [LARGE SCALE GENOMIC DNA]</scope>
    <source>
        <strain evidence="8 9">MUCL435</strain>
    </source>
</reference>
<dbReference type="EMBL" id="PQXL01000048">
    <property type="protein sequence ID" value="THV53537.1"/>
    <property type="molecule type" value="Genomic_DNA"/>
</dbReference>
<feature type="signal peptide" evidence="5">
    <location>
        <begin position="1"/>
        <end position="22"/>
    </location>
</feature>
<comment type="similarity">
    <text evidence="1">Belongs to the GMC oxidoreductase family.</text>
</comment>
<dbReference type="GO" id="GO:0016614">
    <property type="term" value="F:oxidoreductase activity, acting on CH-OH group of donors"/>
    <property type="evidence" value="ECO:0007669"/>
    <property type="project" value="InterPro"/>
</dbReference>
<dbReference type="Proteomes" id="UP000308671">
    <property type="component" value="Unassembled WGS sequence"/>
</dbReference>
<sequence length="628" mass="67050">MFSKDFTAVGLAALSLVSQSRAGPTLGTSHLKARALLGNSFGVPGRNATYDYVVVGGGNAGLTIAMRLAEAEAGSVAVIEAGTFYEISNGNISQVPATDGVFAGKGATDWQPQIDWGYQTTAQSGAFNTSLHYARGKTLGGCSARNFMVYQRATVGSMQRWADEVGDDSYEWDNFLPFYQKSVNFTAPDMSLRSTNSTPEFVAADAAVFPATGPLSVTWSHYAQAFGTWAIEGLAQIGVPVIPGFLGGTLIGASYPTFTIDAEKMTRDSSETSFLRVGMKSPDLKVYTLSMAKKILFDESKKATGVLVETGGYPFTLTANKEVILSAGVFGSPQLLMASGVGPAEELSAIGIDVIADRPGVGKGMQDHLFTGVGYRVNAPTISRLVNDPEYAAEQLEMYESTPAAGMYTSPDTDVLGWEKIPEKYRSQWSNETQKALAEYPADWPEVEYIAISSFLGNQVIEGTDPNDGFNYATLAIALVAPRSRGSLTITSADTNVAPLIDPGFLTEQSDVDIMVASVKRVREFYATDALQSFVIGDEYFPGSNISTDAQIEDFVRTSFNTIWHATSTCAMGLVNNTNTVVDTQARVLGVSGVRVVDAAAFPHLPPGHPMSTVYAFAEKIACDIIGC</sequence>
<dbReference type="PIRSF" id="PIRSF000137">
    <property type="entry name" value="Alcohol_oxidase"/>
    <property type="match status" value="1"/>
</dbReference>
<accession>A0A4S8R6C6</accession>
<dbReference type="SUPFAM" id="SSF54373">
    <property type="entry name" value="FAD-linked reductases, C-terminal domain"/>
    <property type="match status" value="1"/>
</dbReference>
<feature type="active site" description="Proton donor" evidence="3">
    <location>
        <position position="565"/>
    </location>
</feature>
<evidence type="ECO:0000313" key="8">
    <source>
        <dbReference type="EMBL" id="THV53537.1"/>
    </source>
</evidence>
<dbReference type="InterPro" id="IPR012132">
    <property type="entry name" value="GMC_OxRdtase"/>
</dbReference>
<dbReference type="Pfam" id="PF05199">
    <property type="entry name" value="GMC_oxred_C"/>
    <property type="match status" value="1"/>
</dbReference>
<dbReference type="AlphaFoldDB" id="A0A4S8R6C6"/>
<name>A0A4S8R6C6_9HELO</name>
<keyword evidence="2" id="KW-0325">Glycoprotein</keyword>
<keyword evidence="4" id="KW-0285">Flavoprotein</keyword>
<dbReference type="PANTHER" id="PTHR11552:SF138">
    <property type="entry name" value="DEHYDROGENASE PKFF-RELATED"/>
    <property type="match status" value="1"/>
</dbReference>
<protein>
    <recommendedName>
        <fullName evidence="10">Glucose-methanol-choline oxidoreductase N-terminal domain-containing protein</fullName>
    </recommendedName>
</protein>
<dbReference type="InterPro" id="IPR036188">
    <property type="entry name" value="FAD/NAD-bd_sf"/>
</dbReference>
<feature type="binding site" evidence="4">
    <location>
        <begin position="146"/>
        <end position="149"/>
    </location>
    <ligand>
        <name>FAD</name>
        <dbReference type="ChEBI" id="CHEBI:57692"/>
    </ligand>
</feature>
<feature type="chain" id="PRO_5020409945" description="Glucose-methanol-choline oxidoreductase N-terminal domain-containing protein" evidence="5">
    <location>
        <begin position="23"/>
        <end position="628"/>
    </location>
</feature>
<gene>
    <name evidence="8" type="ORF">BGAL_0048g00340</name>
</gene>
<evidence type="ECO:0000256" key="1">
    <source>
        <dbReference type="ARBA" id="ARBA00010790"/>
    </source>
</evidence>
<dbReference type="GO" id="GO:0050660">
    <property type="term" value="F:flavin adenine dinucleotide binding"/>
    <property type="evidence" value="ECO:0007669"/>
    <property type="project" value="InterPro"/>
</dbReference>
<keyword evidence="5" id="KW-0732">Signal</keyword>
<evidence type="ECO:0008006" key="10">
    <source>
        <dbReference type="Google" id="ProtNLM"/>
    </source>
</evidence>
<dbReference type="InterPro" id="IPR000172">
    <property type="entry name" value="GMC_OxRdtase_N"/>
</dbReference>
<feature type="domain" description="Glucose-methanol-choline oxidoreductase N-terminal" evidence="6">
    <location>
        <begin position="50"/>
        <end position="369"/>
    </location>
</feature>
<organism evidence="8 9">
    <name type="scientific">Botrytis galanthina</name>
    <dbReference type="NCBI Taxonomy" id="278940"/>
    <lineage>
        <taxon>Eukaryota</taxon>
        <taxon>Fungi</taxon>
        <taxon>Dikarya</taxon>
        <taxon>Ascomycota</taxon>
        <taxon>Pezizomycotina</taxon>
        <taxon>Leotiomycetes</taxon>
        <taxon>Helotiales</taxon>
        <taxon>Sclerotiniaceae</taxon>
        <taxon>Botrytis</taxon>
    </lineage>
</organism>
<evidence type="ECO:0000259" key="7">
    <source>
        <dbReference type="Pfam" id="PF05199"/>
    </source>
</evidence>
<dbReference type="Pfam" id="PF00732">
    <property type="entry name" value="GMC_oxred_N"/>
    <property type="match status" value="1"/>
</dbReference>
<dbReference type="OrthoDB" id="269227at2759"/>
<keyword evidence="9" id="KW-1185">Reference proteome</keyword>
<dbReference type="Gene3D" id="3.30.560.10">
    <property type="entry name" value="Glucose Oxidase, domain 3"/>
    <property type="match status" value="1"/>
</dbReference>
<evidence type="ECO:0000256" key="2">
    <source>
        <dbReference type="ARBA" id="ARBA00023180"/>
    </source>
</evidence>
<comment type="cofactor">
    <cofactor evidence="4">
        <name>FAD</name>
        <dbReference type="ChEBI" id="CHEBI:57692"/>
    </cofactor>
</comment>
<dbReference type="Gene3D" id="3.50.50.60">
    <property type="entry name" value="FAD/NAD(P)-binding domain"/>
    <property type="match status" value="1"/>
</dbReference>
<evidence type="ECO:0000256" key="4">
    <source>
        <dbReference type="PIRSR" id="PIRSR000137-2"/>
    </source>
</evidence>
<evidence type="ECO:0000256" key="5">
    <source>
        <dbReference type="SAM" id="SignalP"/>
    </source>
</evidence>
<dbReference type="GO" id="GO:0044550">
    <property type="term" value="P:secondary metabolite biosynthetic process"/>
    <property type="evidence" value="ECO:0007669"/>
    <property type="project" value="TreeGrafter"/>
</dbReference>
<evidence type="ECO:0000256" key="3">
    <source>
        <dbReference type="PIRSR" id="PIRSR000137-1"/>
    </source>
</evidence>
<feature type="domain" description="Glucose-methanol-choline oxidoreductase C-terminal" evidence="7">
    <location>
        <begin position="482"/>
        <end position="618"/>
    </location>
</feature>
<feature type="active site" description="Proton acceptor" evidence="3">
    <location>
        <position position="609"/>
    </location>
</feature>
<keyword evidence="4" id="KW-0274">FAD</keyword>
<comment type="caution">
    <text evidence="8">The sequence shown here is derived from an EMBL/GenBank/DDBJ whole genome shotgun (WGS) entry which is preliminary data.</text>
</comment>
<dbReference type="InterPro" id="IPR007867">
    <property type="entry name" value="GMC_OxRtase_C"/>
</dbReference>
<dbReference type="SUPFAM" id="SSF51905">
    <property type="entry name" value="FAD/NAD(P)-binding domain"/>
    <property type="match status" value="1"/>
</dbReference>
<feature type="binding site" evidence="4">
    <location>
        <begin position="564"/>
        <end position="565"/>
    </location>
    <ligand>
        <name>FAD</name>
        <dbReference type="ChEBI" id="CHEBI:57692"/>
    </ligand>
</feature>
<dbReference type="PANTHER" id="PTHR11552">
    <property type="entry name" value="GLUCOSE-METHANOL-CHOLINE GMC OXIDOREDUCTASE"/>
    <property type="match status" value="1"/>
</dbReference>
<evidence type="ECO:0000259" key="6">
    <source>
        <dbReference type="Pfam" id="PF00732"/>
    </source>
</evidence>
<proteinExistence type="inferred from homology"/>
<evidence type="ECO:0000313" key="9">
    <source>
        <dbReference type="Proteomes" id="UP000308671"/>
    </source>
</evidence>